<sequence length="444" mass="50096">QWPRPLRHNLPSFVRQTTDKVARGKLYSLPGGVHKGHEFILDFSGRPAERAHAALSAPLMARASAEYYASTEAAPGWFAPPKASTGDDECDWKLAAWNRMARNAADPAGDSSIIKARRTGVGGGYWYGWMDFGDLAIGQGRGYGPCNLHYDWTWVMLVNYLRLGDRAFFDLAGEMARHRMDVDQGWSDRDLLIHRGLQRSQGARADIHCPRLAYAKPTPASNWVSGVALYYMLTGEPKALETCLRNVQGVRNAWEADKKKDPYYRMARNMEANAWSILVMCSLHDLTGEKEYLDEALGLFRANVVPVWRKLGPHLFRAGSQIRGQSYHKEGMKYCYSIQALCELHHRTGDKAVLKLLTEGAKKDFPDTFFDAPLHLSSLHAYVGYKTDSEEYLEKAVESFIEGFPESKSPPVVMPDSSEWSRRAAILLRTGHILQYVHWKRGAK</sequence>
<comment type="caution">
    <text evidence="1">The sequence shown here is derived from an EMBL/GenBank/DDBJ whole genome shotgun (WGS) entry which is preliminary data.</text>
</comment>
<accession>A0A0F9HDU0</accession>
<feature type="non-terminal residue" evidence="1">
    <location>
        <position position="1"/>
    </location>
</feature>
<dbReference type="AlphaFoldDB" id="A0A0F9HDU0"/>
<dbReference type="InterPro" id="IPR008928">
    <property type="entry name" value="6-hairpin_glycosidase_sf"/>
</dbReference>
<reference evidence="1" key="1">
    <citation type="journal article" date="2015" name="Nature">
        <title>Complex archaea that bridge the gap between prokaryotes and eukaryotes.</title>
        <authorList>
            <person name="Spang A."/>
            <person name="Saw J.H."/>
            <person name="Jorgensen S.L."/>
            <person name="Zaremba-Niedzwiedzka K."/>
            <person name="Martijn J."/>
            <person name="Lind A.E."/>
            <person name="van Eijk R."/>
            <person name="Schleper C."/>
            <person name="Guy L."/>
            <person name="Ettema T.J."/>
        </authorList>
    </citation>
    <scope>NUCLEOTIDE SEQUENCE</scope>
</reference>
<evidence type="ECO:0008006" key="2">
    <source>
        <dbReference type="Google" id="ProtNLM"/>
    </source>
</evidence>
<dbReference type="Gene3D" id="1.50.10.20">
    <property type="match status" value="1"/>
</dbReference>
<proteinExistence type="predicted"/>
<organism evidence="1">
    <name type="scientific">marine sediment metagenome</name>
    <dbReference type="NCBI Taxonomy" id="412755"/>
    <lineage>
        <taxon>unclassified sequences</taxon>
        <taxon>metagenomes</taxon>
        <taxon>ecological metagenomes</taxon>
    </lineage>
</organism>
<gene>
    <name evidence="1" type="ORF">LCGC14_2010700</name>
</gene>
<dbReference type="GO" id="GO:0005975">
    <property type="term" value="P:carbohydrate metabolic process"/>
    <property type="evidence" value="ECO:0007669"/>
    <property type="project" value="InterPro"/>
</dbReference>
<protein>
    <recommendedName>
        <fullName evidence="2">Alginate lyase domain-containing protein</fullName>
    </recommendedName>
</protein>
<dbReference type="SUPFAM" id="SSF48208">
    <property type="entry name" value="Six-hairpin glycosidases"/>
    <property type="match status" value="1"/>
</dbReference>
<evidence type="ECO:0000313" key="1">
    <source>
        <dbReference type="EMBL" id="KKL79850.1"/>
    </source>
</evidence>
<dbReference type="EMBL" id="LAZR01023046">
    <property type="protein sequence ID" value="KKL79850.1"/>
    <property type="molecule type" value="Genomic_DNA"/>
</dbReference>
<name>A0A0F9HDU0_9ZZZZ</name>